<dbReference type="CDD" id="cd03257">
    <property type="entry name" value="ABC_NikE_OppD_transporters"/>
    <property type="match status" value="2"/>
</dbReference>
<keyword evidence="7 11" id="KW-0067">ATP-binding</keyword>
<keyword evidence="6" id="KW-0547">Nucleotide-binding</keyword>
<evidence type="ECO:0000256" key="1">
    <source>
        <dbReference type="ARBA" id="ARBA00004417"/>
    </source>
</evidence>
<dbReference type="InterPro" id="IPR003593">
    <property type="entry name" value="AAA+_ATPase"/>
</dbReference>
<comment type="caution">
    <text evidence="11">The sequence shown here is derived from an EMBL/GenBank/DDBJ whole genome shotgun (WGS) entry which is preliminary data.</text>
</comment>
<dbReference type="InterPro" id="IPR027417">
    <property type="entry name" value="P-loop_NTPase"/>
</dbReference>
<comment type="similarity">
    <text evidence="2">Belongs to the ABC transporter superfamily.</text>
</comment>
<dbReference type="GO" id="GO:0005524">
    <property type="term" value="F:ATP binding"/>
    <property type="evidence" value="ECO:0007669"/>
    <property type="project" value="UniProtKB-KW"/>
</dbReference>
<gene>
    <name evidence="11" type="ORF">HNQ72_005695</name>
</gene>
<dbReference type="SUPFAM" id="SSF52540">
    <property type="entry name" value="P-loop containing nucleoside triphosphate hydrolases"/>
    <property type="match status" value="2"/>
</dbReference>
<dbReference type="PANTHER" id="PTHR43297">
    <property type="entry name" value="OLIGOPEPTIDE TRANSPORT ATP-BINDING PROTEIN APPD"/>
    <property type="match status" value="1"/>
</dbReference>
<dbReference type="NCBIfam" id="NF007739">
    <property type="entry name" value="PRK10419.1"/>
    <property type="match status" value="2"/>
</dbReference>
<accession>A0A7W9YCF8</accession>
<dbReference type="AlphaFoldDB" id="A0A7W9YCF8"/>
<name>A0A7W9YCF8_9HYPH</name>
<dbReference type="InterPro" id="IPR003439">
    <property type="entry name" value="ABC_transporter-like_ATP-bd"/>
</dbReference>
<dbReference type="Gene3D" id="3.40.50.300">
    <property type="entry name" value="P-loop containing nucleotide triphosphate hydrolases"/>
    <property type="match status" value="2"/>
</dbReference>
<dbReference type="InterPro" id="IPR050388">
    <property type="entry name" value="ABC_Ni/Peptide_Import"/>
</dbReference>
<dbReference type="Pfam" id="PF00005">
    <property type="entry name" value="ABC_tran"/>
    <property type="match status" value="2"/>
</dbReference>
<organism evidence="11 12">
    <name type="scientific">Rhizobium wenxiniae</name>
    <dbReference type="NCBI Taxonomy" id="1737357"/>
    <lineage>
        <taxon>Bacteria</taxon>
        <taxon>Pseudomonadati</taxon>
        <taxon>Pseudomonadota</taxon>
        <taxon>Alphaproteobacteria</taxon>
        <taxon>Hyphomicrobiales</taxon>
        <taxon>Rhizobiaceae</taxon>
        <taxon>Rhizobium/Agrobacterium group</taxon>
        <taxon>Rhizobium</taxon>
    </lineage>
</organism>
<keyword evidence="8" id="KW-1278">Translocase</keyword>
<protein>
    <submittedName>
        <fullName evidence="11">Peptide/nickel transport system ATP-binding protein</fullName>
    </submittedName>
</protein>
<dbReference type="NCBIfam" id="NF008453">
    <property type="entry name" value="PRK11308.1"/>
    <property type="match status" value="2"/>
</dbReference>
<evidence type="ECO:0000256" key="6">
    <source>
        <dbReference type="ARBA" id="ARBA00022741"/>
    </source>
</evidence>
<dbReference type="SMART" id="SM00382">
    <property type="entry name" value="AAA"/>
    <property type="match status" value="2"/>
</dbReference>
<dbReference type="PROSITE" id="PS00211">
    <property type="entry name" value="ABC_TRANSPORTER_1"/>
    <property type="match status" value="2"/>
</dbReference>
<keyword evidence="3" id="KW-0813">Transport</keyword>
<dbReference type="EMBL" id="JACHEG010000011">
    <property type="protein sequence ID" value="MBB6165847.1"/>
    <property type="molecule type" value="Genomic_DNA"/>
</dbReference>
<keyword evidence="9" id="KW-0472">Membrane</keyword>
<dbReference type="InterPro" id="IPR017871">
    <property type="entry name" value="ABC_transporter-like_CS"/>
</dbReference>
<evidence type="ECO:0000256" key="9">
    <source>
        <dbReference type="ARBA" id="ARBA00023136"/>
    </source>
</evidence>
<evidence type="ECO:0000256" key="8">
    <source>
        <dbReference type="ARBA" id="ARBA00022967"/>
    </source>
</evidence>
<evidence type="ECO:0000313" key="11">
    <source>
        <dbReference type="EMBL" id="MBB6165847.1"/>
    </source>
</evidence>
<evidence type="ECO:0000256" key="5">
    <source>
        <dbReference type="ARBA" id="ARBA00022519"/>
    </source>
</evidence>
<comment type="subcellular location">
    <subcellularLocation>
        <location evidence="1">Cell inner membrane</location>
        <topology evidence="1">Peripheral membrane protein</topology>
    </subcellularLocation>
</comment>
<keyword evidence="4" id="KW-1003">Cell membrane</keyword>
<keyword evidence="12" id="KW-1185">Reference proteome</keyword>
<dbReference type="PANTHER" id="PTHR43297:SF14">
    <property type="entry name" value="ATPASE AAA-TYPE CORE DOMAIN-CONTAINING PROTEIN"/>
    <property type="match status" value="1"/>
</dbReference>
<feature type="domain" description="ABC transporter" evidence="10">
    <location>
        <begin position="302"/>
        <end position="546"/>
    </location>
</feature>
<feature type="domain" description="ABC transporter" evidence="10">
    <location>
        <begin position="23"/>
        <end position="271"/>
    </location>
</feature>
<proteinExistence type="inferred from homology"/>
<evidence type="ECO:0000256" key="7">
    <source>
        <dbReference type="ARBA" id="ARBA00022840"/>
    </source>
</evidence>
<dbReference type="PROSITE" id="PS50893">
    <property type="entry name" value="ABC_TRANSPORTER_2"/>
    <property type="match status" value="2"/>
</dbReference>
<dbReference type="RefSeq" id="WP_183997448.1">
    <property type="nucleotide sequence ID" value="NZ_BMHW01000013.1"/>
</dbReference>
<evidence type="ECO:0000256" key="2">
    <source>
        <dbReference type="ARBA" id="ARBA00005417"/>
    </source>
</evidence>
<reference evidence="11 12" key="1">
    <citation type="submission" date="2020-08" db="EMBL/GenBank/DDBJ databases">
        <title>Genomic Encyclopedia of Type Strains, Phase IV (KMG-IV): sequencing the most valuable type-strain genomes for metagenomic binning, comparative biology and taxonomic classification.</title>
        <authorList>
            <person name="Goeker M."/>
        </authorList>
    </citation>
    <scope>NUCLEOTIDE SEQUENCE [LARGE SCALE GENOMIC DNA]</scope>
    <source>
        <strain evidence="11 12">DSM 100734</strain>
    </source>
</reference>
<evidence type="ECO:0000256" key="3">
    <source>
        <dbReference type="ARBA" id="ARBA00022448"/>
    </source>
</evidence>
<dbReference type="GO" id="GO:0015833">
    <property type="term" value="P:peptide transport"/>
    <property type="evidence" value="ECO:0007669"/>
    <property type="project" value="InterPro"/>
</dbReference>
<dbReference type="Proteomes" id="UP000547879">
    <property type="component" value="Unassembled WGS sequence"/>
</dbReference>
<keyword evidence="5" id="KW-0997">Cell inner membrane</keyword>
<evidence type="ECO:0000313" key="12">
    <source>
        <dbReference type="Proteomes" id="UP000547879"/>
    </source>
</evidence>
<dbReference type="GO" id="GO:0005886">
    <property type="term" value="C:plasma membrane"/>
    <property type="evidence" value="ECO:0007669"/>
    <property type="project" value="UniProtKB-SubCell"/>
</dbReference>
<evidence type="ECO:0000256" key="4">
    <source>
        <dbReference type="ARBA" id="ARBA00022475"/>
    </source>
</evidence>
<sequence>MTAEIIDRLQITAAIEREGEPVLRLDGVNIRNQITGKDVVRGISFTLKKGKVVGIVGESGSGKTLTCRAVLGILPELFSVSGGTIDLLGHDVLSLEPKQWTQLRGTSITAVFQDPGSYLNPSMKVGAQIAEVIRTKRGVTRQEAKQRTLELLADVRLRDPELVYGQYPFELSGGMLQRVLIAAAISLDPKILIADEVTTALDVTVQAEVLDLLADLKERHGLSLIVVSHDLAVVAQICDEVLVLRDGEVVERGATAEVLRRPKHGYTRLLIGEHHLYGLERFLDAKPTTPKPRLVDSRPILIRAEGVCVSYDSSTSRRQALKDATFVLRQGESIGVIGETGSGKSTLARALIGLVTPSAGQISIAGEDITGFSAARWRDFRKRGIIQYVFQDPLRSLDPEVTIADTLAEPLLLQGMLSKSEIRDRIYFRLDQVRLQRNLLNRFPGELSGGQRQRIAVARALVTEPKVLILDEPVSALDSANRVQILEILNSLRANGTSLMFISHDLGSVAGVTERVMVLYRGSIVETAATDDVVNRPGHLYTRLLVGSAPTVTSIGSIDRRSRQALREQLEAAS</sequence>
<evidence type="ECO:0000259" key="10">
    <source>
        <dbReference type="PROSITE" id="PS50893"/>
    </source>
</evidence>
<dbReference type="GO" id="GO:0016887">
    <property type="term" value="F:ATP hydrolysis activity"/>
    <property type="evidence" value="ECO:0007669"/>
    <property type="project" value="InterPro"/>
</dbReference>
<dbReference type="Pfam" id="PF08352">
    <property type="entry name" value="oligo_HPY"/>
    <property type="match status" value="2"/>
</dbReference>
<dbReference type="InterPro" id="IPR013563">
    <property type="entry name" value="Oligopep_ABC_C"/>
</dbReference>